<reference evidence="2" key="1">
    <citation type="submission" date="2020-08" db="EMBL/GenBank/DDBJ databases">
        <title>Plant Genome Project.</title>
        <authorList>
            <person name="Zhang R.-G."/>
        </authorList>
    </citation>
    <scope>NUCLEOTIDE SEQUENCE</scope>
    <source>
        <strain evidence="2">WSP0</strain>
        <tissue evidence="2">Leaf</tissue>
    </source>
</reference>
<accession>A0AAV6IKL2</accession>
<evidence type="ECO:0000256" key="1">
    <source>
        <dbReference type="SAM" id="MobiDB-lite"/>
    </source>
</evidence>
<proteinExistence type="predicted"/>
<gene>
    <name evidence="2" type="ORF">RHGRI_028856</name>
</gene>
<keyword evidence="3" id="KW-1185">Reference proteome</keyword>
<feature type="region of interest" description="Disordered" evidence="1">
    <location>
        <begin position="20"/>
        <end position="71"/>
    </location>
</feature>
<name>A0AAV6IKL2_9ERIC</name>
<organism evidence="2 3">
    <name type="scientific">Rhododendron griersonianum</name>
    <dbReference type="NCBI Taxonomy" id="479676"/>
    <lineage>
        <taxon>Eukaryota</taxon>
        <taxon>Viridiplantae</taxon>
        <taxon>Streptophyta</taxon>
        <taxon>Embryophyta</taxon>
        <taxon>Tracheophyta</taxon>
        <taxon>Spermatophyta</taxon>
        <taxon>Magnoliopsida</taxon>
        <taxon>eudicotyledons</taxon>
        <taxon>Gunneridae</taxon>
        <taxon>Pentapetalae</taxon>
        <taxon>asterids</taxon>
        <taxon>Ericales</taxon>
        <taxon>Ericaceae</taxon>
        <taxon>Ericoideae</taxon>
        <taxon>Rhodoreae</taxon>
        <taxon>Rhododendron</taxon>
    </lineage>
</organism>
<feature type="compositionally biased region" description="Polar residues" evidence="1">
    <location>
        <begin position="20"/>
        <end position="33"/>
    </location>
</feature>
<dbReference type="Proteomes" id="UP000823749">
    <property type="component" value="Chromosome 10"/>
</dbReference>
<protein>
    <submittedName>
        <fullName evidence="2">Uncharacterized protein</fullName>
    </submittedName>
</protein>
<evidence type="ECO:0000313" key="3">
    <source>
        <dbReference type="Proteomes" id="UP000823749"/>
    </source>
</evidence>
<dbReference type="AlphaFoldDB" id="A0AAV6IKL2"/>
<feature type="compositionally biased region" description="Basic and acidic residues" evidence="1">
    <location>
        <begin position="37"/>
        <end position="49"/>
    </location>
</feature>
<comment type="caution">
    <text evidence="2">The sequence shown here is derived from an EMBL/GenBank/DDBJ whole genome shotgun (WGS) entry which is preliminary data.</text>
</comment>
<evidence type="ECO:0000313" key="2">
    <source>
        <dbReference type="EMBL" id="KAG5528058.1"/>
    </source>
</evidence>
<sequence>MAIEIEFGRLTSPLSLILANPSSSASTHQTNHGLTEPVRDGEADDEKNGRWGQQRMEDGEDGGWRVDPIHGEGGGAPIHSRFVNKWATIARGHVVLVGEEGQSNLDAGDVAAAQAVGRINPGAVVVVVGVADRKGPLAVMGVFRLPFCSVR</sequence>
<dbReference type="EMBL" id="JACTNZ010000010">
    <property type="protein sequence ID" value="KAG5528058.1"/>
    <property type="molecule type" value="Genomic_DNA"/>
</dbReference>